<sequence length="113" mass="12761">MLDLRVTGRAFHAGMGIIQFARHVIKLSPETGIVWRVEDQRSISLTDRSPIHPVESRIDIAVIDGLPDLIKRRFAMVCIQRAADRQAVNLPGENPVRVYGRAGAQQQRDKQQH</sequence>
<evidence type="ECO:0000313" key="2">
    <source>
        <dbReference type="Proteomes" id="UP000621859"/>
    </source>
</evidence>
<comment type="caution">
    <text evidence="1">The sequence shown here is derived from an EMBL/GenBank/DDBJ whole genome shotgun (WGS) entry which is preliminary data.</text>
</comment>
<dbReference type="EMBL" id="BMLY01000005">
    <property type="protein sequence ID" value="GGP27185.1"/>
    <property type="molecule type" value="Genomic_DNA"/>
</dbReference>
<reference evidence="2" key="1">
    <citation type="journal article" date="2019" name="Int. J. Syst. Evol. Microbiol.">
        <title>The Global Catalogue of Microorganisms (GCM) 10K type strain sequencing project: providing services to taxonomists for standard genome sequencing and annotation.</title>
        <authorList>
            <consortium name="The Broad Institute Genomics Platform"/>
            <consortium name="The Broad Institute Genome Sequencing Center for Infectious Disease"/>
            <person name="Wu L."/>
            <person name="Ma J."/>
        </authorList>
    </citation>
    <scope>NUCLEOTIDE SEQUENCE [LARGE SCALE GENOMIC DNA]</scope>
    <source>
        <strain evidence="2">CGMCC 1.8860</strain>
    </source>
</reference>
<keyword evidence="2" id="KW-1185">Reference proteome</keyword>
<evidence type="ECO:0000313" key="1">
    <source>
        <dbReference type="EMBL" id="GGP27185.1"/>
    </source>
</evidence>
<protein>
    <submittedName>
        <fullName evidence="1">Uncharacterized protein</fullName>
    </submittedName>
</protein>
<proteinExistence type="predicted"/>
<dbReference type="Proteomes" id="UP000621859">
    <property type="component" value="Unassembled WGS sequence"/>
</dbReference>
<organism evidence="1 2">
    <name type="scientific">Silvimonas amylolytica</name>
    <dbReference type="NCBI Taxonomy" id="449663"/>
    <lineage>
        <taxon>Bacteria</taxon>
        <taxon>Pseudomonadati</taxon>
        <taxon>Pseudomonadota</taxon>
        <taxon>Betaproteobacteria</taxon>
        <taxon>Neisseriales</taxon>
        <taxon>Chitinibacteraceae</taxon>
        <taxon>Silvimonas</taxon>
    </lineage>
</organism>
<name>A0ABQ2PNJ1_9NEIS</name>
<accession>A0ABQ2PNJ1</accession>
<gene>
    <name evidence="1" type="ORF">GCM10010971_30040</name>
</gene>